<dbReference type="VEuPathDB" id="VectorBase:LDEU000431"/>
<feature type="domain" description="WHEP-TRS" evidence="21">
    <location>
        <begin position="317"/>
        <end position="373"/>
    </location>
</feature>
<evidence type="ECO:0000256" key="6">
    <source>
        <dbReference type="ARBA" id="ARBA00022741"/>
    </source>
</evidence>
<dbReference type="SUPFAM" id="SSF50715">
    <property type="entry name" value="Ribosomal protein L25-like"/>
    <property type="match status" value="1"/>
</dbReference>
<dbReference type="STRING" id="299467.A0A443SVR4"/>
<keyword evidence="10" id="KW-0648">Protein biosynthesis</keyword>
<evidence type="ECO:0000313" key="22">
    <source>
        <dbReference type="EMBL" id="RWS31611.1"/>
    </source>
</evidence>
<dbReference type="GO" id="GO:0017101">
    <property type="term" value="C:aminoacyl-tRNA synthetase multienzyme complex"/>
    <property type="evidence" value="ECO:0007669"/>
    <property type="project" value="UniProtKB-ARBA"/>
</dbReference>
<dbReference type="InterPro" id="IPR036621">
    <property type="entry name" value="Anticodon-bd_dom_sf"/>
</dbReference>
<evidence type="ECO:0000256" key="3">
    <source>
        <dbReference type="ARBA" id="ARBA00022553"/>
    </source>
</evidence>
<feature type="region of interest" description="Disordered" evidence="19">
    <location>
        <begin position="232"/>
        <end position="251"/>
    </location>
</feature>
<keyword evidence="8" id="KW-0067">ATP-binding</keyword>
<comment type="similarity">
    <text evidence="1">In the C-terminal section; belongs to the class-II aminoacyl-tRNA synthetase family.</text>
</comment>
<dbReference type="InterPro" id="IPR020056">
    <property type="entry name" value="Rbsml_bL25/Gln-tRNA_synth_N"/>
</dbReference>
<feature type="domain" description="WHEP-TRS" evidence="21">
    <location>
        <begin position="183"/>
        <end position="239"/>
    </location>
</feature>
<dbReference type="SMART" id="SM00991">
    <property type="entry name" value="WHEP-TRS"/>
    <property type="match status" value="5"/>
</dbReference>
<dbReference type="PROSITE" id="PS51185">
    <property type="entry name" value="WHEP_TRS_2"/>
    <property type="match status" value="5"/>
</dbReference>
<evidence type="ECO:0000256" key="18">
    <source>
        <dbReference type="ARBA" id="ARBA00076053"/>
    </source>
</evidence>
<dbReference type="GO" id="GO:0004818">
    <property type="term" value="F:glutamate-tRNA ligase activity"/>
    <property type="evidence" value="ECO:0007669"/>
    <property type="project" value="UniProtKB-EC"/>
</dbReference>
<dbReference type="Pfam" id="PF00458">
    <property type="entry name" value="WHEP-TRS"/>
    <property type="match status" value="5"/>
</dbReference>
<dbReference type="GO" id="GO:0005524">
    <property type="term" value="F:ATP binding"/>
    <property type="evidence" value="ECO:0007669"/>
    <property type="project" value="UniProtKB-KW"/>
</dbReference>
<feature type="region of interest" description="Disordered" evidence="19">
    <location>
        <begin position="362"/>
        <end position="386"/>
    </location>
</feature>
<dbReference type="Gene3D" id="3.30.110.30">
    <property type="entry name" value="C-terminal domain of ProRS"/>
    <property type="match status" value="1"/>
</dbReference>
<dbReference type="InterPro" id="IPR002316">
    <property type="entry name" value="Pro-tRNA-ligase_IIa"/>
</dbReference>
<evidence type="ECO:0000256" key="15">
    <source>
        <dbReference type="ARBA" id="ARBA00050792"/>
    </source>
</evidence>
<name>A0A443SVR4_9ACAR</name>
<evidence type="ECO:0000256" key="17">
    <source>
        <dbReference type="ARBA" id="ARBA00067786"/>
    </source>
</evidence>
<feature type="region of interest" description="Disordered" evidence="19">
    <location>
        <begin position="432"/>
        <end position="472"/>
    </location>
</feature>
<sequence length="980" mass="110367">MKPVLGKDDDFKDFINEDSKRQVTFYIEEDAKNLKKSQIIQILRKGYFICDSVFDESTVVHTGVPTPVTLFSVPDGSTDMNIFPKDIQEWKQNLKAKFESKISSKAVNSGALNATELDNKIKEVGDKIRSMKTAKKSKEELKPEIDLLLNLKTQFKQLTGKEWKPSENSSTQQQSINSTTVDSADSLNAKIAEQGNKIRDLKSKKVNKDALKPEIDLLLSLKAKYKELTGKEWTPTDNTSAKSSNATGNTVPELDSKIKEVGDKIRTMKAAKKSKAELQPEIDQLLSLKAKYKELTGQEWKPSDNSSQQSTNASVESADSIDAKIKAQGDKIRNLKSNKTSKEALQPEINQLLSLKAKYKEMTGQEWKPSENTPPQSQQSTGSPVDALDAKIKAQGNKVRELKSQKASQDKLKPEIDCLLKLKEEYKSLAGREWKPDGDSGATAKKEPAKVKSNQQEKKSPPVKEKKEEVKPGLKKQTRLGLEVKKSENLADWYTEVITKAELIEYYDVSGCYILRPWSFAIWEIIQSHFDRRIKKLGVKNCYFPMFVSSHALETEKTHIADFAPEVAWVTKSGSSDLIEPIAIRPTSETVMYPSFAKWVQSHRDLPIKINQWCNVVRWEFKNPTPFLRTREFLWQEGHTAHAGRAEAVEEVHEILEFYREVYEDLLAIPVIKGTKTEKEKFAGGEFTTTIEAYVSANGRGVQAATSHHLGQNFSKMFEITYEDPNKAGNKVYVYQNSWGLSTRSIGVMIMVHSDDKGLVLPPRVAAIQVIIIPCGITVQTTDDEKRNLLSECQKLKHILIGSGIRADTDVSEHNSPGWKYNHWELKGVPIRIELGPKDLKSNQFVAVRRDNGVKSSHPLQKASDEVHKMLADIHVSLFNNALKERDAKLVIATTWPQFIAKLDEKCIILAPFCGQIECEEYIKKNSAKEDQTDASGPLMGAKSLCVPHDQPKRAIENEKCINPNCQHKPLSFTLFGRSY</sequence>
<evidence type="ECO:0000256" key="11">
    <source>
        <dbReference type="ARBA" id="ARBA00023146"/>
    </source>
</evidence>
<evidence type="ECO:0000256" key="10">
    <source>
        <dbReference type="ARBA" id="ARBA00022917"/>
    </source>
</evidence>
<feature type="compositionally biased region" description="Polar residues" evidence="19">
    <location>
        <begin position="235"/>
        <end position="250"/>
    </location>
</feature>
<gene>
    <name evidence="22" type="ORF">B4U80_04607</name>
</gene>
<dbReference type="Gene3D" id="1.10.287.10">
    <property type="entry name" value="S15/NS1, RNA-binding"/>
    <property type="match status" value="5"/>
</dbReference>
<evidence type="ECO:0000256" key="12">
    <source>
        <dbReference type="ARBA" id="ARBA00023268"/>
    </source>
</evidence>
<dbReference type="InterPro" id="IPR009068">
    <property type="entry name" value="uS15_NS1_RNA-bd_sf"/>
</dbReference>
<dbReference type="PROSITE" id="PS50862">
    <property type="entry name" value="AA_TRNA_LIGASE_II"/>
    <property type="match status" value="1"/>
</dbReference>
<dbReference type="InterPro" id="IPR033721">
    <property type="entry name" value="ProRS_core_arch_euk"/>
</dbReference>
<evidence type="ECO:0000256" key="2">
    <source>
        <dbReference type="ARBA" id="ARBA00012831"/>
    </source>
</evidence>
<evidence type="ECO:0000256" key="13">
    <source>
        <dbReference type="ARBA" id="ARBA00029731"/>
    </source>
</evidence>
<keyword evidence="7" id="KW-0862">Zinc</keyword>
<evidence type="ECO:0000256" key="9">
    <source>
        <dbReference type="ARBA" id="ARBA00022884"/>
    </source>
</evidence>
<dbReference type="EC" id="6.1.1.15" evidence="2"/>
<dbReference type="Gene3D" id="3.40.50.800">
    <property type="entry name" value="Anticodon-binding domain"/>
    <property type="match status" value="1"/>
</dbReference>
<feature type="domain" description="WHEP-TRS" evidence="21">
    <location>
        <begin position="250"/>
        <end position="306"/>
    </location>
</feature>
<dbReference type="GO" id="GO:0046872">
    <property type="term" value="F:metal ion binding"/>
    <property type="evidence" value="ECO:0007669"/>
    <property type="project" value="UniProtKB-KW"/>
</dbReference>
<dbReference type="InterPro" id="IPR000738">
    <property type="entry name" value="WHEP-TRS_dom"/>
</dbReference>
<evidence type="ECO:0000256" key="8">
    <source>
        <dbReference type="ARBA" id="ARBA00022840"/>
    </source>
</evidence>
<reference evidence="22 23" key="1">
    <citation type="journal article" date="2018" name="Gigascience">
        <title>Genomes of trombidid mites reveal novel predicted allergens and laterally-transferred genes associated with secondary metabolism.</title>
        <authorList>
            <person name="Dong X."/>
            <person name="Chaisiri K."/>
            <person name="Xia D."/>
            <person name="Armstrong S.D."/>
            <person name="Fang Y."/>
            <person name="Donnelly M.J."/>
            <person name="Kadowaki T."/>
            <person name="McGarry J.W."/>
            <person name="Darby A.C."/>
            <person name="Makepeace B.L."/>
        </authorList>
    </citation>
    <scope>NUCLEOTIDE SEQUENCE [LARGE SCALE GENOMIC DNA]</scope>
    <source>
        <strain evidence="22">UoL-UT</strain>
    </source>
</reference>
<dbReference type="SUPFAM" id="SSF64586">
    <property type="entry name" value="C-terminal domain of ProRS"/>
    <property type="match status" value="1"/>
</dbReference>
<dbReference type="Pfam" id="PF20974">
    <property type="entry name" value="tRNA-synt_1c_C2"/>
    <property type="match status" value="1"/>
</dbReference>
<dbReference type="EMBL" id="NCKV01000115">
    <property type="protein sequence ID" value="RWS31611.1"/>
    <property type="molecule type" value="Genomic_DNA"/>
</dbReference>
<feature type="compositionally biased region" description="Low complexity" evidence="19">
    <location>
        <begin position="166"/>
        <end position="180"/>
    </location>
</feature>
<dbReference type="SUPFAM" id="SSF47060">
    <property type="entry name" value="S15/NS1 RNA-binding domain"/>
    <property type="match status" value="5"/>
</dbReference>
<dbReference type="AlphaFoldDB" id="A0A443SVR4"/>
<dbReference type="Gene3D" id="2.40.240.10">
    <property type="entry name" value="Ribosomal Protein L25, Chain P"/>
    <property type="match status" value="1"/>
</dbReference>
<dbReference type="Pfam" id="PF09180">
    <property type="entry name" value="ProRS-C_1"/>
    <property type="match status" value="1"/>
</dbReference>
<dbReference type="PANTHER" id="PTHR43382:SF2">
    <property type="entry name" value="BIFUNCTIONAL GLUTAMATE_PROLINE--TRNA LIGASE"/>
    <property type="match status" value="1"/>
</dbReference>
<proteinExistence type="inferred from homology"/>
<dbReference type="FunFam" id="3.40.50.800:FF:000005">
    <property type="entry name" value="bifunctional glutamate/proline--tRNA ligase"/>
    <property type="match status" value="1"/>
</dbReference>
<feature type="region of interest" description="Disordered" evidence="19">
    <location>
        <begin position="160"/>
        <end position="182"/>
    </location>
</feature>
<dbReference type="Gene3D" id="3.30.930.10">
    <property type="entry name" value="Bira Bifunctional Protein, Domain 2"/>
    <property type="match status" value="1"/>
</dbReference>
<dbReference type="PROSITE" id="PS00762">
    <property type="entry name" value="WHEP_TRS_1"/>
    <property type="match status" value="1"/>
</dbReference>
<evidence type="ECO:0000256" key="4">
    <source>
        <dbReference type="ARBA" id="ARBA00022598"/>
    </source>
</evidence>
<dbReference type="PRINTS" id="PR01046">
    <property type="entry name" value="TRNASYNTHPRO"/>
</dbReference>
<dbReference type="InterPro" id="IPR006195">
    <property type="entry name" value="aa-tRNA-synth_II"/>
</dbReference>
<dbReference type="CDD" id="cd00778">
    <property type="entry name" value="ProRS_core_arch_euk"/>
    <property type="match status" value="1"/>
</dbReference>
<dbReference type="InterPro" id="IPR011035">
    <property type="entry name" value="Ribosomal_bL25/Gln-tRNA_synth"/>
</dbReference>
<evidence type="ECO:0000259" key="20">
    <source>
        <dbReference type="PROSITE" id="PS50862"/>
    </source>
</evidence>
<dbReference type="NCBIfam" id="TIGR00408">
    <property type="entry name" value="proS_fam_I"/>
    <property type="match status" value="1"/>
</dbReference>
<comment type="similarity">
    <text evidence="16">In the N-terminal section; belongs to the class-I aminoacyl-tRNA synthetase family. Glutamate--tRNA ligase type 2 subfamily.</text>
</comment>
<dbReference type="InterPro" id="IPR016061">
    <property type="entry name" value="Pro-tRNA_ligase_II_C"/>
</dbReference>
<accession>A0A443SVR4</accession>
<dbReference type="FunFam" id="3.30.930.10:FF:000007">
    <property type="entry name" value="Bifunctional glutamate/proline--tRNA ligase"/>
    <property type="match status" value="1"/>
</dbReference>
<comment type="catalytic activity">
    <reaction evidence="15">
        <text>tRNA(Pro) + L-proline + ATP = L-prolyl-tRNA(Pro) + AMP + diphosphate</text>
        <dbReference type="Rhea" id="RHEA:14305"/>
        <dbReference type="Rhea" id="RHEA-COMP:9700"/>
        <dbReference type="Rhea" id="RHEA-COMP:9702"/>
        <dbReference type="ChEBI" id="CHEBI:30616"/>
        <dbReference type="ChEBI" id="CHEBI:33019"/>
        <dbReference type="ChEBI" id="CHEBI:60039"/>
        <dbReference type="ChEBI" id="CHEBI:78442"/>
        <dbReference type="ChEBI" id="CHEBI:78532"/>
        <dbReference type="ChEBI" id="CHEBI:456215"/>
        <dbReference type="EC" id="6.1.1.15"/>
    </reaction>
    <physiologicalReaction direction="left-to-right" evidence="15">
        <dbReference type="Rhea" id="RHEA:14306"/>
    </physiologicalReaction>
</comment>
<dbReference type="FunFam" id="1.10.287.10:FF:000006">
    <property type="entry name" value="Bifunctional glutamate/proline--tRNA ligase"/>
    <property type="match status" value="1"/>
</dbReference>
<keyword evidence="9" id="KW-0694">RNA-binding</keyword>
<dbReference type="InterPro" id="IPR004154">
    <property type="entry name" value="Anticodon-bd"/>
</dbReference>
<dbReference type="Pfam" id="PF03129">
    <property type="entry name" value="HGTP_anticodon"/>
    <property type="match status" value="1"/>
</dbReference>
<dbReference type="Proteomes" id="UP000288716">
    <property type="component" value="Unassembled WGS sequence"/>
</dbReference>
<dbReference type="HAMAP" id="MF_01571">
    <property type="entry name" value="Pro_tRNA_synth_type3"/>
    <property type="match status" value="1"/>
</dbReference>
<evidence type="ECO:0000256" key="14">
    <source>
        <dbReference type="ARBA" id="ARBA00047366"/>
    </source>
</evidence>
<evidence type="ECO:0000256" key="16">
    <source>
        <dbReference type="ARBA" id="ARBA00061295"/>
    </source>
</evidence>
<dbReference type="PANTHER" id="PTHR43382">
    <property type="entry name" value="PROLYL-TRNA SYNTHETASE"/>
    <property type="match status" value="1"/>
</dbReference>
<dbReference type="CDD" id="cd00862">
    <property type="entry name" value="ProRS_anticodon_zinc"/>
    <property type="match status" value="1"/>
</dbReference>
<keyword evidence="11" id="KW-0030">Aminoacyl-tRNA synthetase</keyword>
<dbReference type="GO" id="GO:0005737">
    <property type="term" value="C:cytoplasm"/>
    <property type="evidence" value="ECO:0007669"/>
    <property type="project" value="InterPro"/>
</dbReference>
<evidence type="ECO:0000313" key="23">
    <source>
        <dbReference type="Proteomes" id="UP000288716"/>
    </source>
</evidence>
<dbReference type="GO" id="GO:0004827">
    <property type="term" value="F:proline-tRNA ligase activity"/>
    <property type="evidence" value="ECO:0007669"/>
    <property type="project" value="UniProtKB-EC"/>
</dbReference>
<feature type="compositionally biased region" description="Polar residues" evidence="19">
    <location>
        <begin position="303"/>
        <end position="317"/>
    </location>
</feature>
<keyword evidence="23" id="KW-1185">Reference proteome</keyword>
<feature type="compositionally biased region" description="Polar residues" evidence="19">
    <location>
        <begin position="370"/>
        <end position="383"/>
    </location>
</feature>
<evidence type="ECO:0000256" key="19">
    <source>
        <dbReference type="SAM" id="MobiDB-lite"/>
    </source>
</evidence>
<feature type="domain" description="WHEP-TRS" evidence="21">
    <location>
        <begin position="113"/>
        <end position="169"/>
    </location>
</feature>
<dbReference type="InterPro" id="IPR049437">
    <property type="entry name" value="tRNA-synt_1c_C2"/>
</dbReference>
<keyword evidence="4 22" id="KW-0436">Ligase</keyword>
<dbReference type="GO" id="GO:0003723">
    <property type="term" value="F:RNA binding"/>
    <property type="evidence" value="ECO:0007669"/>
    <property type="project" value="UniProtKB-KW"/>
</dbReference>
<feature type="domain" description="Aminoacyl-transfer RNA synthetases class-II family profile" evidence="20">
    <location>
        <begin position="520"/>
        <end position="762"/>
    </location>
</feature>
<dbReference type="InterPro" id="IPR045864">
    <property type="entry name" value="aa-tRNA-synth_II/BPL/LPL"/>
</dbReference>
<dbReference type="SUPFAM" id="SSF52954">
    <property type="entry name" value="Class II aaRS ABD-related"/>
    <property type="match status" value="1"/>
</dbReference>
<evidence type="ECO:0000259" key="21">
    <source>
        <dbReference type="PROSITE" id="PS51185"/>
    </source>
</evidence>
<dbReference type="SMART" id="SM00946">
    <property type="entry name" value="ProRS-C_1"/>
    <property type="match status" value="1"/>
</dbReference>
<protein>
    <recommendedName>
        <fullName evidence="17">Bifunctional glutamate/proline--tRNA ligase</fullName>
        <ecNumber evidence="2">6.1.1.15</ecNumber>
    </recommendedName>
    <alternativeName>
        <fullName evidence="18">Bifunctional aminoacyl-tRNA synthetase</fullName>
    </alternativeName>
    <alternativeName>
        <fullName evidence="13">Prolyl-tRNA synthetase</fullName>
    </alternativeName>
</protein>
<keyword evidence="5" id="KW-0479">Metal-binding</keyword>
<keyword evidence="3" id="KW-0597">Phosphoprotein</keyword>
<evidence type="ECO:0000256" key="1">
    <source>
        <dbReference type="ARBA" id="ARBA00009968"/>
    </source>
</evidence>
<dbReference type="SUPFAM" id="SSF55681">
    <property type="entry name" value="Class II aaRS and biotin synthetases"/>
    <property type="match status" value="1"/>
</dbReference>
<comment type="caution">
    <text evidence="22">The sequence shown here is derived from an EMBL/GenBank/DDBJ whole genome shotgun (WGS) entry which is preliminary data.</text>
</comment>
<dbReference type="GO" id="GO:0006433">
    <property type="term" value="P:prolyl-tRNA aminoacylation"/>
    <property type="evidence" value="ECO:0007669"/>
    <property type="project" value="InterPro"/>
</dbReference>
<keyword evidence="6" id="KW-0547">Nucleotide-binding</keyword>
<dbReference type="Pfam" id="PF00587">
    <property type="entry name" value="tRNA-synt_2b"/>
    <property type="match status" value="1"/>
</dbReference>
<keyword evidence="12" id="KW-0511">Multifunctional enzyme</keyword>
<comment type="catalytic activity">
    <reaction evidence="14">
        <text>tRNA(Glu) + L-glutamate + ATP = L-glutamyl-tRNA(Glu) + AMP + diphosphate</text>
        <dbReference type="Rhea" id="RHEA:23540"/>
        <dbReference type="Rhea" id="RHEA-COMP:9663"/>
        <dbReference type="Rhea" id="RHEA-COMP:9680"/>
        <dbReference type="ChEBI" id="CHEBI:29985"/>
        <dbReference type="ChEBI" id="CHEBI:30616"/>
        <dbReference type="ChEBI" id="CHEBI:33019"/>
        <dbReference type="ChEBI" id="CHEBI:78442"/>
        <dbReference type="ChEBI" id="CHEBI:78520"/>
        <dbReference type="ChEBI" id="CHEBI:456215"/>
        <dbReference type="EC" id="6.1.1.17"/>
    </reaction>
    <physiologicalReaction direction="left-to-right" evidence="14">
        <dbReference type="Rhea" id="RHEA:23541"/>
    </physiologicalReaction>
</comment>
<dbReference type="FunFam" id="3.30.110.30:FF:000001">
    <property type="entry name" value="Bifunctional glutamate/proline--tRNA ligase"/>
    <property type="match status" value="1"/>
</dbReference>
<evidence type="ECO:0000256" key="5">
    <source>
        <dbReference type="ARBA" id="ARBA00022723"/>
    </source>
</evidence>
<evidence type="ECO:0000256" key="7">
    <source>
        <dbReference type="ARBA" id="ARBA00022833"/>
    </source>
</evidence>
<dbReference type="CDD" id="cd00936">
    <property type="entry name" value="WEPRS_RNA"/>
    <property type="match status" value="2"/>
</dbReference>
<feature type="domain" description="WHEP-TRS" evidence="21">
    <location>
        <begin position="384"/>
        <end position="440"/>
    </location>
</feature>
<dbReference type="OrthoDB" id="1350766at2759"/>
<feature type="region of interest" description="Disordered" evidence="19">
    <location>
        <begin position="297"/>
        <end position="320"/>
    </location>
</feature>
<dbReference type="InterPro" id="IPR002314">
    <property type="entry name" value="aa-tRNA-synt_IIb"/>
</dbReference>
<organism evidence="22 23">
    <name type="scientific">Leptotrombidium deliense</name>
    <dbReference type="NCBI Taxonomy" id="299467"/>
    <lineage>
        <taxon>Eukaryota</taxon>
        <taxon>Metazoa</taxon>
        <taxon>Ecdysozoa</taxon>
        <taxon>Arthropoda</taxon>
        <taxon>Chelicerata</taxon>
        <taxon>Arachnida</taxon>
        <taxon>Acari</taxon>
        <taxon>Acariformes</taxon>
        <taxon>Trombidiformes</taxon>
        <taxon>Prostigmata</taxon>
        <taxon>Anystina</taxon>
        <taxon>Parasitengona</taxon>
        <taxon>Trombiculoidea</taxon>
        <taxon>Trombiculidae</taxon>
        <taxon>Leptotrombidium</taxon>
    </lineage>
</organism>
<dbReference type="InterPro" id="IPR004499">
    <property type="entry name" value="Pro-tRNA-ligase_IIa_arc-type"/>
</dbReference>
<dbReference type="InterPro" id="IPR017449">
    <property type="entry name" value="Pro-tRNA_synth_II"/>
</dbReference>